<evidence type="ECO:0000256" key="1">
    <source>
        <dbReference type="SAM" id="MobiDB-lite"/>
    </source>
</evidence>
<evidence type="ECO:0000313" key="2">
    <source>
        <dbReference type="EMBL" id="WFR77562.1"/>
    </source>
</evidence>
<dbReference type="RefSeq" id="WP_278316116.1">
    <property type="nucleotide sequence ID" value="NZ_CP121464.1"/>
</dbReference>
<gene>
    <name evidence="2" type="ORF">P9875_17720</name>
</gene>
<accession>A0ABY8I0J1</accession>
<protein>
    <submittedName>
        <fullName evidence="2">Uncharacterized protein</fullName>
    </submittedName>
</protein>
<dbReference type="EMBL" id="CP121464">
    <property type="protein sequence ID" value="WFR77562.1"/>
    <property type="molecule type" value="Genomic_DNA"/>
</dbReference>
<sequence length="116" mass="12349">MSTYPAVKIDGCFVADNTYCDDGKVWIVTSLIARAKDLVPFDLPLAAIYSGSEVWTPVGSAYGIAHHVRRALDVNRVSDHSVPAGLHHGRLAPGAACPDRRQDHDQGGALRGDAAV</sequence>
<reference evidence="2 3" key="1">
    <citation type="submission" date="2023-04" db="EMBL/GenBank/DDBJ databases">
        <title>Nanopore sequencing of Janthinobacterium from water.</title>
        <authorList>
            <person name="Ciuchcinski K."/>
            <person name="Rokowska A."/>
            <person name="Dziewit L."/>
        </authorList>
    </citation>
    <scope>NUCLEOTIDE SEQUENCE [LARGE SCALE GENOMIC DNA]</scope>
    <source>
        <strain evidence="2 3">DEMB2</strain>
    </source>
</reference>
<evidence type="ECO:0000313" key="3">
    <source>
        <dbReference type="Proteomes" id="UP001219584"/>
    </source>
</evidence>
<proteinExistence type="predicted"/>
<name>A0ABY8I0J1_9BURK</name>
<keyword evidence="3" id="KW-1185">Reference proteome</keyword>
<dbReference type="Proteomes" id="UP001219584">
    <property type="component" value="Chromosome"/>
</dbReference>
<feature type="region of interest" description="Disordered" evidence="1">
    <location>
        <begin position="84"/>
        <end position="116"/>
    </location>
</feature>
<organism evidence="2 3">
    <name type="scientific">Janthinobacterium rivuli</name>
    <dbReference type="NCBI Taxonomy" id="2751478"/>
    <lineage>
        <taxon>Bacteria</taxon>
        <taxon>Pseudomonadati</taxon>
        <taxon>Pseudomonadota</taxon>
        <taxon>Betaproteobacteria</taxon>
        <taxon>Burkholderiales</taxon>
        <taxon>Oxalobacteraceae</taxon>
        <taxon>Janthinobacterium</taxon>
    </lineage>
</organism>